<dbReference type="EMBL" id="CP097504">
    <property type="protein sequence ID" value="URD89223.1"/>
    <property type="molecule type" value="Genomic_DNA"/>
</dbReference>
<reference evidence="1" key="1">
    <citation type="submission" date="2022-05" db="EMBL/GenBank/DDBJ databases">
        <title>The Musa troglodytarum L. genome provides insights into the mechanism of non-climacteric behaviour and enrichment of carotenoids.</title>
        <authorList>
            <person name="Wang J."/>
        </authorList>
    </citation>
    <scope>NUCLEOTIDE SEQUENCE</scope>
    <source>
        <tissue evidence="1">Leaf</tissue>
    </source>
</reference>
<accession>A0A9E7F8G2</accession>
<evidence type="ECO:0000313" key="1">
    <source>
        <dbReference type="EMBL" id="URD89223.1"/>
    </source>
</evidence>
<gene>
    <name evidence="1" type="ORF">MUK42_28432</name>
</gene>
<organism evidence="1 2">
    <name type="scientific">Musa troglodytarum</name>
    <name type="common">fe'i banana</name>
    <dbReference type="NCBI Taxonomy" id="320322"/>
    <lineage>
        <taxon>Eukaryota</taxon>
        <taxon>Viridiplantae</taxon>
        <taxon>Streptophyta</taxon>
        <taxon>Embryophyta</taxon>
        <taxon>Tracheophyta</taxon>
        <taxon>Spermatophyta</taxon>
        <taxon>Magnoliopsida</taxon>
        <taxon>Liliopsida</taxon>
        <taxon>Zingiberales</taxon>
        <taxon>Musaceae</taxon>
        <taxon>Musa</taxon>
    </lineage>
</organism>
<sequence>MKIMFVKGNYQLPIHLSFFKAAFDSLKLLISSSPLFQMICSHTIWSLMHLMIIHHSSRDQALKTRPSEWSRKVRQLQVPDLSNSVFLANIPVYVGGLLGHGLPPPTKLKVSDV</sequence>
<proteinExistence type="predicted"/>
<dbReference type="Proteomes" id="UP001055439">
    <property type="component" value="Chromosome 2"/>
</dbReference>
<dbReference type="EMBL" id="CP097504">
    <property type="protein sequence ID" value="URD89225.1"/>
    <property type="molecule type" value="Genomic_DNA"/>
</dbReference>
<name>A0A9E7F8G2_9LILI</name>
<evidence type="ECO:0000313" key="2">
    <source>
        <dbReference type="Proteomes" id="UP001055439"/>
    </source>
</evidence>
<keyword evidence="2" id="KW-1185">Reference proteome</keyword>
<dbReference type="OrthoDB" id="644067at2759"/>
<protein>
    <submittedName>
        <fullName evidence="1">Uncharacterized protein</fullName>
    </submittedName>
</protein>
<dbReference type="AlphaFoldDB" id="A0A9E7F8G2"/>